<proteinExistence type="predicted"/>
<protein>
    <submittedName>
        <fullName evidence="2">Uncharacterized protein</fullName>
    </submittedName>
</protein>
<keyword evidence="3" id="KW-1185">Reference proteome</keyword>
<feature type="compositionally biased region" description="Basic residues" evidence="1">
    <location>
        <begin position="817"/>
        <end position="829"/>
    </location>
</feature>
<feature type="region of interest" description="Disordered" evidence="1">
    <location>
        <begin position="801"/>
        <end position="894"/>
    </location>
</feature>
<feature type="compositionally biased region" description="Basic and acidic residues" evidence="1">
    <location>
        <begin position="838"/>
        <end position="859"/>
    </location>
</feature>
<organism evidence="2 3">
    <name type="scientific">Euphydryas editha</name>
    <name type="common">Edith's checkerspot</name>
    <dbReference type="NCBI Taxonomy" id="104508"/>
    <lineage>
        <taxon>Eukaryota</taxon>
        <taxon>Metazoa</taxon>
        <taxon>Ecdysozoa</taxon>
        <taxon>Arthropoda</taxon>
        <taxon>Hexapoda</taxon>
        <taxon>Insecta</taxon>
        <taxon>Pterygota</taxon>
        <taxon>Neoptera</taxon>
        <taxon>Endopterygota</taxon>
        <taxon>Lepidoptera</taxon>
        <taxon>Glossata</taxon>
        <taxon>Ditrysia</taxon>
        <taxon>Papilionoidea</taxon>
        <taxon>Nymphalidae</taxon>
        <taxon>Nymphalinae</taxon>
        <taxon>Euphydryas</taxon>
    </lineage>
</organism>
<sequence>MGENEEDYQKNPKSNSLNEKDAKVSIIYVRKKNPQIVKKLSYGHNLYDKERIKLFKLNHLQIFKCKNGLLNCFINKDQESCLSHNKVLSMPELNYLENEYKSSFNRQSCNYFFSQNRPFFKSNFLVYILPKMHYQNPECPFLKNSVLKIYRCQLNTHEESCCCSCNSDAMFEVMKSLYDCYKKKNCDNCNCILCGHLPREERRLGELRKSGVSVPLAKIEEKKRKKSKEKVKRKISSLQGKNLEEKEQILKDHIKSGAPLPQPKTKSDKELIKKAQTELGRPPEVLERTLLDIKKIPSDKLKKLKEDGLLTPLEGKSSQQKEKILTGLAMNGIPLPKGKSASEKKIIDKVRKDVGLPPEPQTSSDKKRYDKAMSKGLITPLLGKSASEKERILKGQADLGLTLPEGRTPSEKKLISKMKVTKAEPSDLKVPLAKLQKSKAEGLLTPLQGKTPEEKEKIVRDLAMKGVPLPEGKSASEKKLINKIRTEVGLPPQPKTPSTKEKYAKAQAAGLIVPLEGKTEPQKEKILKEQAKIGLSLPEGRTSSEKALIAKVKAQTQEPLEIAVPSDGIKSAKAAGLITPLQGKTPEQKETILKGLAMHNIPLPEAKTASEMLAIDKVRKDLGLPPEPKSKKEKGKYNQAVAAGFITPLEGKTQAEKERILQGQADLGLQLPEGRTPSEKALIAKVKARTQPLAEISIPSDKIKSDKAAGLLTPLHGKTPEQKVKILRDLAMQNIPLPEAKTASEKLAIDKVRKDIGLPPEPKSKKEKSKYNQAVAAGLIIPLEGKSQAEKERLLQGQAELGLQLPEGRSPSEKALIKKIKSKKKKHRDKSVEGILPPDKRKKLDDKTRKVLKEGKGPSDECICSLISPESDRVIESKSKATKTKDIKTPSQKEKILRELAKQGSPLPEPKTASEKKILDKVNAELGLPPVPTTPSLKEKYAKAQKAGVITPLQGKTSSQKEIILRKQAEMGIPLPEGRTPSEKALVNKIRATVKPESIASEKLRKAKEAGLLTPLTGKSPEEQKRILRNIAKAGLPLPEGKTPSEKQIIQKVKDDMGLPSKRIPSEIFRKAKAAGLITPLVDKTPAQKEKILRDRLAVGLPLPEGVTPSEKQLIKKIKTSPGYSSPKISSAKLKKAKTAELLKSLEGKTPSQKEKILEQQIAAGLPLPEGKTRSDKEIIKKIQAKRLEGKTASQKEKILRSIAKQGLALPEPKTISEKALIDKVLVKEKASKEIKPLSAKLRLAKNAGLLTPLEGKSPEQKEKILKGLAKAGIPLPEGKTSSEKKIIEKVREDIGLPPEPKTSSMKNKMKQAQLAGIITPLEGKTPTEKEKILKKMQENDIPLPKGRTASEKSLIKKIKADVKSKPHEVPSSKIEKAKVEGILTPLEGKTPAQKEKIIRELVQSGRPLPEGKTRSEKALIKKIKAEKGRVLSPEKIKKLDKNTAKRMKEGKGPSDECICHILSPKIEKERSAGALKIPSEKLRKAKEAGLLTPLQGKSLTEKEKILKGLAMQGIPLPEAKTTSEKKLINKVRADVGLPPEPRTPSLKEKYNKAMDAGLITPLQGKSNGQKEKILKGQAQMGLPLPEGRTPSEKDLIAKVKATTPPLSKVHVPPKKSVKTKVSLEGKTPEEKEKILKNLAMQGIPLPEAKTTSEKKLINKIRADVGLPPEPKTSSLKEKYNKAIAAGFITPLQGKSSAQKEKILRGQAQMGVPLPEGRTPSEKDLIARIKQTVPPPSEALKHDKSKVAGLLTPLEGKPLEKKEKILRSLAEAGLPLPEGKTPSEKILIQKVKTEYEKPSKGRVETFSEKKDKIKTKSKKIGVAAERLSGKRVTKTKGAITEEFQDIIKSTTCDRGCGCDKKKIRFKHSYVKIRVTSPDISSLCPCPEECVPGVKGGIFTDNEGIKVTVGRVTGTPSFSSKSFYSDVNFKLYKTYFEPSYAILSTTSCISGEKSTSTLSRYHYIYGNHYNGNKSKSETKVNRQSSYINDVSQNIIHSFDCIDIGSLISKNRATFGNSQPFKENTRKSISSQNCSITDTLNNTSFESIYLLNRNSSVSLITLPDSISVISFSTTDSSSSSSFYELKQNLNDCEIMTNSLFELQNSNISLSTVESVRNNNKKEYFTCSSNRNFISFRNGYDICMFGIHKTNVRNSMKLKPSKYNKSNITVNKISNNLDIQQLLCRILPREQLYDTSSLIVVMSTSSDENYPRYGQISSTIALDLIEKNCSWNYKVHSLRRNRNDRHWLLISEKPKLTIGFVEALLADNREHV</sequence>
<dbReference type="Proteomes" id="UP001153954">
    <property type="component" value="Unassembled WGS sequence"/>
</dbReference>
<feature type="compositionally biased region" description="Basic and acidic residues" evidence="1">
    <location>
        <begin position="870"/>
        <end position="894"/>
    </location>
</feature>
<evidence type="ECO:0000313" key="3">
    <source>
        <dbReference type="Proteomes" id="UP001153954"/>
    </source>
</evidence>
<feature type="region of interest" description="Disordered" evidence="1">
    <location>
        <begin position="1274"/>
        <end position="1311"/>
    </location>
</feature>
<comment type="caution">
    <text evidence="2">The sequence shown here is derived from an EMBL/GenBank/DDBJ whole genome shotgun (WGS) entry which is preliminary data.</text>
</comment>
<feature type="region of interest" description="Disordered" evidence="1">
    <location>
        <begin position="1606"/>
        <end position="1626"/>
    </location>
</feature>
<name>A0AAU9UXF1_EUPED</name>
<reference evidence="2" key="1">
    <citation type="submission" date="2022-03" db="EMBL/GenBank/DDBJ databases">
        <authorList>
            <person name="Tunstrom K."/>
        </authorList>
    </citation>
    <scope>NUCLEOTIDE SEQUENCE</scope>
</reference>
<dbReference type="EMBL" id="CAKOGL010000026">
    <property type="protein sequence ID" value="CAH2103706.1"/>
    <property type="molecule type" value="Genomic_DNA"/>
</dbReference>
<feature type="compositionally biased region" description="Basic and acidic residues" evidence="1">
    <location>
        <begin position="1281"/>
        <end position="1295"/>
    </location>
</feature>
<gene>
    <name evidence="2" type="ORF">EEDITHA_LOCUS18183</name>
</gene>
<feature type="region of interest" description="Disordered" evidence="1">
    <location>
        <begin position="349"/>
        <end position="371"/>
    </location>
</feature>
<feature type="region of interest" description="Disordered" evidence="1">
    <location>
        <begin position="483"/>
        <end position="503"/>
    </location>
</feature>
<accession>A0AAU9UXF1</accession>
<evidence type="ECO:0000256" key="1">
    <source>
        <dbReference type="SAM" id="MobiDB-lite"/>
    </source>
</evidence>
<evidence type="ECO:0000313" key="2">
    <source>
        <dbReference type="EMBL" id="CAH2103706.1"/>
    </source>
</evidence>